<evidence type="ECO:0000313" key="2">
    <source>
        <dbReference type="Proteomes" id="UP000238413"/>
    </source>
</evidence>
<gene>
    <name evidence="1" type="ORF">C4B68_32090</name>
</gene>
<organism evidence="1 2">
    <name type="scientific">Streptomyces dengpaensis</name>
    <dbReference type="NCBI Taxonomy" id="2049881"/>
    <lineage>
        <taxon>Bacteria</taxon>
        <taxon>Bacillati</taxon>
        <taxon>Actinomycetota</taxon>
        <taxon>Actinomycetes</taxon>
        <taxon>Kitasatosporales</taxon>
        <taxon>Streptomycetaceae</taxon>
        <taxon>Streptomyces</taxon>
    </lineage>
</organism>
<dbReference type="Proteomes" id="UP000238413">
    <property type="component" value="Chromosome"/>
</dbReference>
<evidence type="ECO:0000313" key="1">
    <source>
        <dbReference type="EMBL" id="AVH59621.1"/>
    </source>
</evidence>
<keyword evidence="2" id="KW-1185">Reference proteome</keyword>
<accession>A0ABM6SYC3</accession>
<name>A0ABM6SYC3_9ACTN</name>
<sequence>MAAPTDGGVPDVTAGIPEIEDEHASVFGRLTGVGRRRPRRLTAAGGRPGAARRVAYGGHRKMDGAESLVDTSIRQRPYDDAEVTEVQIQV</sequence>
<dbReference type="EMBL" id="CP026652">
    <property type="protein sequence ID" value="AVH59621.1"/>
    <property type="molecule type" value="Genomic_DNA"/>
</dbReference>
<proteinExistence type="predicted"/>
<reference evidence="1 2" key="1">
    <citation type="submission" date="2018-02" db="EMBL/GenBank/DDBJ databases">
        <title>Complete genome sequence of Streptomyces dengpaensis, the producer of angucyclines.</title>
        <authorList>
            <person name="Yumei L."/>
        </authorList>
    </citation>
    <scope>NUCLEOTIDE SEQUENCE [LARGE SCALE GENOMIC DNA]</scope>
    <source>
        <strain evidence="1 2">XZHG99</strain>
    </source>
</reference>
<protein>
    <submittedName>
        <fullName evidence="1">Uncharacterized protein</fullName>
    </submittedName>
</protein>